<protein>
    <submittedName>
        <fullName evidence="1">Uncharacterized protein</fullName>
    </submittedName>
</protein>
<reference evidence="1 2" key="1">
    <citation type="submission" date="2016-10" db="EMBL/GenBank/DDBJ databases">
        <authorList>
            <person name="de Groot N.N."/>
        </authorList>
    </citation>
    <scope>NUCLEOTIDE SEQUENCE [LARGE SCALE GENOMIC DNA]</scope>
    <source>
        <strain evidence="1 2">CGMCC 1.3401</strain>
    </source>
</reference>
<name>A0A1G4Q3H1_9HYPH</name>
<gene>
    <name evidence="1" type="ORF">SAMN02927900_01289</name>
</gene>
<evidence type="ECO:0000313" key="2">
    <source>
        <dbReference type="Proteomes" id="UP000199542"/>
    </source>
</evidence>
<dbReference type="EMBL" id="FMTM01000001">
    <property type="protein sequence ID" value="SCW39017.1"/>
    <property type="molecule type" value="Genomic_DNA"/>
</dbReference>
<evidence type="ECO:0000313" key="1">
    <source>
        <dbReference type="EMBL" id="SCW39017.1"/>
    </source>
</evidence>
<organism evidence="1 2">
    <name type="scientific">Rhizobium mongolense subsp. loessense</name>
    <dbReference type="NCBI Taxonomy" id="158890"/>
    <lineage>
        <taxon>Bacteria</taxon>
        <taxon>Pseudomonadati</taxon>
        <taxon>Pseudomonadota</taxon>
        <taxon>Alphaproteobacteria</taxon>
        <taxon>Hyphomicrobiales</taxon>
        <taxon>Rhizobiaceae</taxon>
        <taxon>Rhizobium/Agrobacterium group</taxon>
        <taxon>Rhizobium</taxon>
    </lineage>
</organism>
<proteinExistence type="predicted"/>
<sequence length="174" mass="18033">MGALAPALGAISTVAGVAGTIMQFAGTLQQGEEAEARYQYEQKVQQQQADEAEAASQRDAAQRYKQGAFLESQQRAAIAGSGGDLSDPSVIDLMDDTREATAYAAGSEIYKGKQQARGYNDAAKVAGINADNAMKAAQIGAVGGLFSGVSSMFSRFGQQSKKIAPASSVLLPYG</sequence>
<dbReference type="AlphaFoldDB" id="A0A1G4Q3H1"/>
<accession>A0A1G4Q3H1</accession>
<dbReference type="Proteomes" id="UP000199542">
    <property type="component" value="Unassembled WGS sequence"/>
</dbReference>